<dbReference type="AlphaFoldDB" id="A0A0A6X6J2"/>
<dbReference type="PROSITE" id="PS50937">
    <property type="entry name" value="HTH_MERR_2"/>
    <property type="match status" value="1"/>
</dbReference>
<dbReference type="GO" id="GO:0003677">
    <property type="term" value="F:DNA binding"/>
    <property type="evidence" value="ECO:0007669"/>
    <property type="project" value="UniProtKB-KW"/>
</dbReference>
<dbReference type="InterPro" id="IPR000551">
    <property type="entry name" value="MerR-type_HTH_dom"/>
</dbReference>
<feature type="domain" description="HTH merR-type" evidence="5">
    <location>
        <begin position="1"/>
        <end position="71"/>
    </location>
</feature>
<evidence type="ECO:0000256" key="3">
    <source>
        <dbReference type="ARBA" id="ARBA00023125"/>
    </source>
</evidence>
<proteinExistence type="predicted"/>
<dbReference type="eggNOG" id="COG0789">
    <property type="taxonomic scope" value="Bacteria"/>
</dbReference>
<dbReference type="PANTHER" id="PTHR30204">
    <property type="entry name" value="REDOX-CYCLING DRUG-SENSING TRANSCRIPTIONAL ACTIVATOR SOXR"/>
    <property type="match status" value="1"/>
</dbReference>
<protein>
    <submittedName>
        <fullName evidence="6">MerR family transcriptional regulator</fullName>
    </submittedName>
</protein>
<dbReference type="RefSeq" id="WP_043526841.1">
    <property type="nucleotide sequence ID" value="NZ_BAABKU010000030.1"/>
</dbReference>
<evidence type="ECO:0000313" key="6">
    <source>
        <dbReference type="EMBL" id="KHD75722.1"/>
    </source>
</evidence>
<dbReference type="Gene3D" id="1.10.1660.10">
    <property type="match status" value="1"/>
</dbReference>
<keyword evidence="2" id="KW-0805">Transcription regulation</keyword>
<evidence type="ECO:0000313" key="7">
    <source>
        <dbReference type="Proteomes" id="UP000054537"/>
    </source>
</evidence>
<dbReference type="OrthoDB" id="7849865at2"/>
<organism evidence="6 7">
    <name type="scientific">Actinoplanes utahensis</name>
    <dbReference type="NCBI Taxonomy" id="1869"/>
    <lineage>
        <taxon>Bacteria</taxon>
        <taxon>Bacillati</taxon>
        <taxon>Actinomycetota</taxon>
        <taxon>Actinomycetes</taxon>
        <taxon>Micromonosporales</taxon>
        <taxon>Micromonosporaceae</taxon>
        <taxon>Actinoplanes</taxon>
    </lineage>
</organism>
<name>A0A0A6X6J2_ACTUT</name>
<comment type="caution">
    <text evidence="6">The sequence shown here is derived from an EMBL/GenBank/DDBJ whole genome shotgun (WGS) entry which is preliminary data.</text>
</comment>
<keyword evidence="4" id="KW-0804">Transcription</keyword>
<dbReference type="Proteomes" id="UP000054537">
    <property type="component" value="Unassembled WGS sequence"/>
</dbReference>
<evidence type="ECO:0000259" key="5">
    <source>
        <dbReference type="PROSITE" id="PS50937"/>
    </source>
</evidence>
<reference evidence="6 7" key="1">
    <citation type="submission" date="2014-10" db="EMBL/GenBank/DDBJ databases">
        <title>Draft genome sequence of Actinoplanes utahensis NRRL 12052.</title>
        <authorList>
            <person name="Velasco-Bucheli B."/>
            <person name="del Cerro C."/>
            <person name="Hormigo D."/>
            <person name="Garcia J.L."/>
            <person name="Acebal C."/>
            <person name="Arroyo M."/>
            <person name="de la Mata I."/>
        </authorList>
    </citation>
    <scope>NUCLEOTIDE SEQUENCE [LARGE SCALE GENOMIC DNA]</scope>
    <source>
        <strain evidence="6 7">NRRL 12052</strain>
    </source>
</reference>
<keyword evidence="3" id="KW-0238">DNA-binding</keyword>
<keyword evidence="1" id="KW-0678">Repressor</keyword>
<dbReference type="SUPFAM" id="SSF46955">
    <property type="entry name" value="Putative DNA-binding domain"/>
    <property type="match status" value="1"/>
</dbReference>
<accession>A0A0A6X6J2</accession>
<evidence type="ECO:0000256" key="2">
    <source>
        <dbReference type="ARBA" id="ARBA00023015"/>
    </source>
</evidence>
<dbReference type="InterPro" id="IPR047057">
    <property type="entry name" value="MerR_fam"/>
</dbReference>
<evidence type="ECO:0000256" key="1">
    <source>
        <dbReference type="ARBA" id="ARBA00022491"/>
    </source>
</evidence>
<dbReference type="STRING" id="1869.MB27_21115"/>
<dbReference type="SMART" id="SM00422">
    <property type="entry name" value="HTH_MERR"/>
    <property type="match status" value="1"/>
</dbReference>
<dbReference type="PANTHER" id="PTHR30204:SF69">
    <property type="entry name" value="MERR-FAMILY TRANSCRIPTIONAL REGULATOR"/>
    <property type="match status" value="1"/>
</dbReference>
<dbReference type="GO" id="GO:0003700">
    <property type="term" value="F:DNA-binding transcription factor activity"/>
    <property type="evidence" value="ECO:0007669"/>
    <property type="project" value="InterPro"/>
</dbReference>
<evidence type="ECO:0000256" key="4">
    <source>
        <dbReference type="ARBA" id="ARBA00023163"/>
    </source>
</evidence>
<gene>
    <name evidence="6" type="ORF">MB27_21115</name>
</gene>
<sequence>MLSISEFSEMCHLSPQALRFYHAERLLVPAGIDERTGHRSYAFEQVEQAMLITLLRDTGMSVKAVRQALDEPDRVVALLDRHHDEVHRQRKAQDEAIQAARTVFGAEPELQTRPVPAMTLVATLVHGTPLGRNAQEWEEAEALITATATALVKTVEDAGATTLGRPWRALALETPRQEGRVLDGAGPFWIVKVPVAAPAEVLAALPAGLQVQEQDPYDEMSIFMPGRNTMAKYCTATLRLLNANPLDDGTFVNLARLRQELHDDGVLIAAPVEQRPGQGHPAR</sequence>
<dbReference type="Pfam" id="PF13411">
    <property type="entry name" value="MerR_1"/>
    <property type="match status" value="1"/>
</dbReference>
<dbReference type="EMBL" id="JRTT01000024">
    <property type="protein sequence ID" value="KHD75722.1"/>
    <property type="molecule type" value="Genomic_DNA"/>
</dbReference>
<dbReference type="InterPro" id="IPR009061">
    <property type="entry name" value="DNA-bd_dom_put_sf"/>
</dbReference>
<keyword evidence="7" id="KW-1185">Reference proteome</keyword>